<comment type="caution">
    <text evidence="1">The sequence shown here is derived from an EMBL/GenBank/DDBJ whole genome shotgun (WGS) entry which is preliminary data.</text>
</comment>
<dbReference type="RefSeq" id="WP_166257484.1">
    <property type="nucleotide sequence ID" value="NZ_JAAMOW010000006.1"/>
</dbReference>
<keyword evidence="2" id="KW-1185">Reference proteome</keyword>
<accession>A0A6M2BT19</accession>
<proteinExistence type="predicted"/>
<reference evidence="1 2" key="1">
    <citation type="journal article" date="2014" name="Int. J. Syst. Evol. Microbiol.">
        <title>Solimonas terrae sp. nov., isolated from soil.</title>
        <authorList>
            <person name="Kim S.J."/>
            <person name="Moon J.Y."/>
            <person name="Weon H.Y."/>
            <person name="Ahn J.H."/>
            <person name="Chen W.M."/>
            <person name="Kwon S.W."/>
        </authorList>
    </citation>
    <scope>NUCLEOTIDE SEQUENCE [LARGE SCALE GENOMIC DNA]</scope>
    <source>
        <strain evidence="1 2">KIS83-12</strain>
    </source>
</reference>
<evidence type="ECO:0000313" key="2">
    <source>
        <dbReference type="Proteomes" id="UP000472676"/>
    </source>
</evidence>
<gene>
    <name evidence="1" type="ORF">G7Y85_12665</name>
</gene>
<name>A0A6M2BT19_9GAMM</name>
<protein>
    <submittedName>
        <fullName evidence="1">Uncharacterized protein</fullName>
    </submittedName>
</protein>
<organism evidence="1 2">
    <name type="scientific">Solimonas terrae</name>
    <dbReference type="NCBI Taxonomy" id="1396819"/>
    <lineage>
        <taxon>Bacteria</taxon>
        <taxon>Pseudomonadati</taxon>
        <taxon>Pseudomonadota</taxon>
        <taxon>Gammaproteobacteria</taxon>
        <taxon>Nevskiales</taxon>
        <taxon>Nevskiaceae</taxon>
        <taxon>Solimonas</taxon>
    </lineage>
</organism>
<dbReference type="EMBL" id="JAAMOW010000006">
    <property type="protein sequence ID" value="NGY05618.1"/>
    <property type="molecule type" value="Genomic_DNA"/>
</dbReference>
<evidence type="ECO:0000313" key="1">
    <source>
        <dbReference type="EMBL" id="NGY05618.1"/>
    </source>
</evidence>
<sequence length="84" mass="9253">MPKRDGVFRSTYSLPPDIGERIDGLRKRAARHDALLNNSEIIRAGIAALEEATDSHFKQLAKSVVRLTPGPAPKRRTAMRKSGS</sequence>
<dbReference type="AlphaFoldDB" id="A0A6M2BT19"/>
<dbReference type="Proteomes" id="UP000472676">
    <property type="component" value="Unassembled WGS sequence"/>
</dbReference>